<dbReference type="STRING" id="1121015.GCA_000420545_01942"/>
<dbReference type="Proteomes" id="UP000029385">
    <property type="component" value="Unassembled WGS sequence"/>
</dbReference>
<dbReference type="SUPFAM" id="SSF46894">
    <property type="entry name" value="C-terminal effector domain of the bipartite response regulators"/>
    <property type="match status" value="1"/>
</dbReference>
<dbReference type="InterPro" id="IPR051677">
    <property type="entry name" value="AfsR-DnrI-RedD_regulator"/>
</dbReference>
<dbReference type="RefSeq" id="WP_022969557.1">
    <property type="nucleotide sequence ID" value="NZ_ATVD01000003.1"/>
</dbReference>
<dbReference type="InterPro" id="IPR027417">
    <property type="entry name" value="P-loop_NTPase"/>
</dbReference>
<dbReference type="GO" id="GO:0000160">
    <property type="term" value="P:phosphorelay signal transduction system"/>
    <property type="evidence" value="ECO:0007669"/>
    <property type="project" value="InterPro"/>
</dbReference>
<dbReference type="eggNOG" id="COG3629">
    <property type="taxonomic scope" value="Bacteria"/>
</dbReference>
<dbReference type="InterPro" id="IPR016032">
    <property type="entry name" value="Sig_transdc_resp-reg_C-effctor"/>
</dbReference>
<sequence length="1056" mass="116483">MSNLAKLTRPKLHQVLSRERLFARLDDCRSRPLVWVMGPPGAGKTSLVASYLEASRSGGIWYQIDPGDHDLATFFHYLSRAALAATRKRRVVLPPFTAEHRADLPGYARVYFRALFECLKAPAVLVFDNYHELPADADLHRLFDAIAREVPDGFTVVATSRSDPPAECAALRALDRLAVLDWDELRLTLDETRRIAALRQVVDEDTVRGMHEHAGGWPVGLTLSLEQLKRGAVGLAGQEAQSRDVLFNYFAGQILAALPEDEREKLMRVALLPRADAAQAAAISEYADTGTLLESLYRKRLFVERRGDAYQFHDLFRAFLISELERTHSAEAVAQRCAAAARLLAAAEQIEAAFGLAARAGDWPFAISLVSVFAPRLFEQGRMSTLRGWFDALPPELVRASPWLNLWLGVALSPTAPLQARQQFELSYGQFPGEDIIGRILAATAVLMTHYLEFDHGSADHWLDEVLPLLAQAPPFPATAAELRAQSALLFALSYQRPRRDLVDACLRRIRTLLPAADVPANARVDAATLMLAHYQIAMEFDEAERIVAMTSPWLADPEMTANRHALWLLQLAHFRVKQGRDADAERLYAQAETLARENALTLLPLRIYGHIGLAMIALAAGDADRAEAERLLAAASWTFARRLDQALDAGLQSSIAAHRGEPAQALACAREQLALFDVVGPVWLRCCGRLQLALAQVDAGSGEAVPALLGEARALLADTCFARLETAVDCVQAYAALQAGDIAGARVPLERLVADSHTPRGLFALRMHPRVLSVVFGAALGLDGDRGDMRRTIRDFALRPPTDDPPGWPWPFEVRMLGRFAVLCDGRPLEFSRKVPRKTLALLKAIVALGGRSVSEQRLIDTLWPEEEGDAAARALDATVLRLRALLGDANAVLQRGGRLSLDRDRVWIDVFAFEQALASAEAAAHARDPAEAMHRERALGLYRGAFLAEDEGEAWPVAVRERLRGRFIHALARQGETLEAAQQDEAAIQAYLRGIDADPAIESFYQGLMRCYHRLDRRSEAIAAYLRLKQILSITLGLAPSAASERLYQSLRLD</sequence>
<keyword evidence="2" id="KW-0238">DNA-binding</keyword>
<name>A0A091AY86_9GAMM</name>
<dbReference type="SUPFAM" id="SSF52540">
    <property type="entry name" value="P-loop containing nucleoside triphosphate hydrolases"/>
    <property type="match status" value="1"/>
</dbReference>
<dbReference type="InterPro" id="IPR011990">
    <property type="entry name" value="TPR-like_helical_dom_sf"/>
</dbReference>
<evidence type="ECO:0000313" key="5">
    <source>
        <dbReference type="Proteomes" id="UP000029385"/>
    </source>
</evidence>
<organism evidence="4 5">
    <name type="scientific">Arenimonas oryziterrae DSM 21050 = YC6267</name>
    <dbReference type="NCBI Taxonomy" id="1121015"/>
    <lineage>
        <taxon>Bacteria</taxon>
        <taxon>Pseudomonadati</taxon>
        <taxon>Pseudomonadota</taxon>
        <taxon>Gammaproteobacteria</taxon>
        <taxon>Lysobacterales</taxon>
        <taxon>Lysobacteraceae</taxon>
        <taxon>Arenimonas</taxon>
    </lineage>
</organism>
<dbReference type="Pfam" id="PF00486">
    <property type="entry name" value="Trans_reg_C"/>
    <property type="match status" value="1"/>
</dbReference>
<accession>A0A091AY86</accession>
<dbReference type="Pfam" id="PF20703">
    <property type="entry name" value="nSTAND1"/>
    <property type="match status" value="1"/>
</dbReference>
<protein>
    <recommendedName>
        <fullName evidence="3">Bacterial transcriptional activator domain-containing protein</fullName>
    </recommendedName>
</protein>
<dbReference type="InterPro" id="IPR049052">
    <property type="entry name" value="nSTAND1"/>
</dbReference>
<dbReference type="PANTHER" id="PTHR35807">
    <property type="entry name" value="TRANSCRIPTIONAL REGULATOR REDD-RELATED"/>
    <property type="match status" value="1"/>
</dbReference>
<dbReference type="AlphaFoldDB" id="A0A091AY86"/>
<evidence type="ECO:0000259" key="3">
    <source>
        <dbReference type="SMART" id="SM01043"/>
    </source>
</evidence>
<dbReference type="GO" id="GO:0006355">
    <property type="term" value="P:regulation of DNA-templated transcription"/>
    <property type="evidence" value="ECO:0007669"/>
    <property type="project" value="InterPro"/>
</dbReference>
<dbReference type="GO" id="GO:0003677">
    <property type="term" value="F:DNA binding"/>
    <property type="evidence" value="ECO:0007669"/>
    <property type="project" value="UniProtKB-KW"/>
</dbReference>
<dbReference type="OrthoDB" id="9816555at2"/>
<evidence type="ECO:0000256" key="2">
    <source>
        <dbReference type="ARBA" id="ARBA00023125"/>
    </source>
</evidence>
<dbReference type="Pfam" id="PF25873">
    <property type="entry name" value="WHD_MalT"/>
    <property type="match status" value="1"/>
</dbReference>
<dbReference type="eggNOG" id="COG2909">
    <property type="taxonomic scope" value="Bacteria"/>
</dbReference>
<dbReference type="InterPro" id="IPR059106">
    <property type="entry name" value="WHD_MalT"/>
</dbReference>
<gene>
    <name evidence="4" type="ORF">N789_07455</name>
</gene>
<reference evidence="4 5" key="1">
    <citation type="submission" date="2013-09" db="EMBL/GenBank/DDBJ databases">
        <title>Genome sequencing of Arenimonas oryziterrae.</title>
        <authorList>
            <person name="Chen F."/>
            <person name="Wang G."/>
        </authorList>
    </citation>
    <scope>NUCLEOTIDE SEQUENCE [LARGE SCALE GENOMIC DNA]</scope>
    <source>
        <strain evidence="4 5">YC6267</strain>
    </source>
</reference>
<dbReference type="Pfam" id="PF03704">
    <property type="entry name" value="BTAD"/>
    <property type="match status" value="1"/>
</dbReference>
<comment type="similarity">
    <text evidence="1">Belongs to the AfsR/DnrI/RedD regulatory family.</text>
</comment>
<dbReference type="Gene3D" id="1.10.10.10">
    <property type="entry name" value="Winged helix-like DNA-binding domain superfamily/Winged helix DNA-binding domain"/>
    <property type="match status" value="1"/>
</dbReference>
<dbReference type="SUPFAM" id="SSF48452">
    <property type="entry name" value="TPR-like"/>
    <property type="match status" value="1"/>
</dbReference>
<dbReference type="InterPro" id="IPR036388">
    <property type="entry name" value="WH-like_DNA-bd_sf"/>
</dbReference>
<dbReference type="InterPro" id="IPR001867">
    <property type="entry name" value="OmpR/PhoB-type_DNA-bd"/>
</dbReference>
<feature type="domain" description="Bacterial transcriptional activator" evidence="3">
    <location>
        <begin position="910"/>
        <end position="1054"/>
    </location>
</feature>
<dbReference type="SMART" id="SM01043">
    <property type="entry name" value="BTAD"/>
    <property type="match status" value="1"/>
</dbReference>
<dbReference type="PATRIC" id="fig|1121015.4.peg.979"/>
<dbReference type="Gene3D" id="3.40.50.300">
    <property type="entry name" value="P-loop containing nucleotide triphosphate hydrolases"/>
    <property type="match status" value="1"/>
</dbReference>
<dbReference type="InterPro" id="IPR005158">
    <property type="entry name" value="BTAD"/>
</dbReference>
<proteinExistence type="inferred from homology"/>
<keyword evidence="5" id="KW-1185">Reference proteome</keyword>
<comment type="caution">
    <text evidence="4">The sequence shown here is derived from an EMBL/GenBank/DDBJ whole genome shotgun (WGS) entry which is preliminary data.</text>
</comment>
<dbReference type="Gene3D" id="1.25.40.10">
    <property type="entry name" value="Tetratricopeptide repeat domain"/>
    <property type="match status" value="1"/>
</dbReference>
<evidence type="ECO:0000256" key="1">
    <source>
        <dbReference type="ARBA" id="ARBA00005820"/>
    </source>
</evidence>
<evidence type="ECO:0000313" key="4">
    <source>
        <dbReference type="EMBL" id="KFN44247.1"/>
    </source>
</evidence>
<dbReference type="EMBL" id="AVCI01000003">
    <property type="protein sequence ID" value="KFN44247.1"/>
    <property type="molecule type" value="Genomic_DNA"/>
</dbReference>